<dbReference type="PROSITE" id="PS50076">
    <property type="entry name" value="DNAJ_2"/>
    <property type="match status" value="1"/>
</dbReference>
<protein>
    <submittedName>
        <fullName evidence="3">Chaperone protein DnaJ</fullName>
    </submittedName>
</protein>
<gene>
    <name evidence="3" type="primary">dnaJ_2</name>
    <name evidence="3" type="ORF">ETAA1_02690</name>
</gene>
<dbReference type="KEGG" id="uli:ETAA1_02690"/>
<dbReference type="InterPro" id="IPR001623">
    <property type="entry name" value="DnaJ_domain"/>
</dbReference>
<dbReference type="Proteomes" id="UP000319576">
    <property type="component" value="Chromosome"/>
</dbReference>
<keyword evidence="4" id="KW-1185">Reference proteome</keyword>
<dbReference type="OrthoDB" id="231919at2"/>
<name>A0A517XLJ6_9BACT</name>
<sequence length="462" mass="50976">MPDLPDDPAEWPTDPFAVLGVERGAAEIDIKRAYTRLIKRFKPEHAPEQFRRVREAYEACLEGFRWLAPPPEFHWDAAPPRRDPGPDAAPRPEPEPPRRAEPEPARGDDVDRLWELAVAGDETAAYAGLVRLSDDGDTRGDLPLRLYWLLGLNPALDATRTRHDWLAAALKAGGLSGAAAELYRRELDADPTAALHGPYAGLLEAAAAGRDRLTVGRWRVAAAGRSEAWVPAASDLRTLARTLPYENEPAWLDLLVAAHGWAAWLRPPRVYDLCRAELDKLRHLELRYSSHFDRIDEAEYLARAWRGYTETLGSFGLLGLVPHAWCGDLHPVPLGRVIGEVAARPLAALGALDRCPHEAQRAFVFLITRALEDYRAAHPPAEPGPDADLIRGLAAGFPAGWRRDYDGLRGELLSFLLAEAVDPLAFADACRLHPTAAVREAVHLLRGDGALRVVWLACRLGD</sequence>
<evidence type="ECO:0000313" key="4">
    <source>
        <dbReference type="Proteomes" id="UP000319576"/>
    </source>
</evidence>
<accession>A0A517XLJ6</accession>
<dbReference type="SUPFAM" id="SSF46565">
    <property type="entry name" value="Chaperone J-domain"/>
    <property type="match status" value="1"/>
</dbReference>
<proteinExistence type="predicted"/>
<dbReference type="InterPro" id="IPR036869">
    <property type="entry name" value="J_dom_sf"/>
</dbReference>
<dbReference type="PRINTS" id="PR00625">
    <property type="entry name" value="JDOMAIN"/>
</dbReference>
<feature type="region of interest" description="Disordered" evidence="1">
    <location>
        <begin position="75"/>
        <end position="109"/>
    </location>
</feature>
<dbReference type="RefSeq" id="WP_145233627.1">
    <property type="nucleotide sequence ID" value="NZ_CP036273.1"/>
</dbReference>
<evidence type="ECO:0000256" key="1">
    <source>
        <dbReference type="SAM" id="MobiDB-lite"/>
    </source>
</evidence>
<dbReference type="AlphaFoldDB" id="A0A517XLJ6"/>
<dbReference type="CDD" id="cd06257">
    <property type="entry name" value="DnaJ"/>
    <property type="match status" value="1"/>
</dbReference>
<organism evidence="3 4">
    <name type="scientific">Urbifossiella limnaea</name>
    <dbReference type="NCBI Taxonomy" id="2528023"/>
    <lineage>
        <taxon>Bacteria</taxon>
        <taxon>Pseudomonadati</taxon>
        <taxon>Planctomycetota</taxon>
        <taxon>Planctomycetia</taxon>
        <taxon>Gemmatales</taxon>
        <taxon>Gemmataceae</taxon>
        <taxon>Urbifossiella</taxon>
    </lineage>
</organism>
<reference evidence="3 4" key="1">
    <citation type="submission" date="2019-02" db="EMBL/GenBank/DDBJ databases">
        <title>Deep-cultivation of Planctomycetes and their phenomic and genomic characterization uncovers novel biology.</title>
        <authorList>
            <person name="Wiegand S."/>
            <person name="Jogler M."/>
            <person name="Boedeker C."/>
            <person name="Pinto D."/>
            <person name="Vollmers J."/>
            <person name="Rivas-Marin E."/>
            <person name="Kohn T."/>
            <person name="Peeters S.H."/>
            <person name="Heuer A."/>
            <person name="Rast P."/>
            <person name="Oberbeckmann S."/>
            <person name="Bunk B."/>
            <person name="Jeske O."/>
            <person name="Meyerdierks A."/>
            <person name="Storesund J.E."/>
            <person name="Kallscheuer N."/>
            <person name="Luecker S."/>
            <person name="Lage O.M."/>
            <person name="Pohl T."/>
            <person name="Merkel B.J."/>
            <person name="Hornburger P."/>
            <person name="Mueller R.-W."/>
            <person name="Bruemmer F."/>
            <person name="Labrenz M."/>
            <person name="Spormann A.M."/>
            <person name="Op den Camp H."/>
            <person name="Overmann J."/>
            <person name="Amann R."/>
            <person name="Jetten M.S.M."/>
            <person name="Mascher T."/>
            <person name="Medema M.H."/>
            <person name="Devos D.P."/>
            <person name="Kaster A.-K."/>
            <person name="Ovreas L."/>
            <person name="Rohde M."/>
            <person name="Galperin M.Y."/>
            <person name="Jogler C."/>
        </authorList>
    </citation>
    <scope>NUCLEOTIDE SEQUENCE [LARGE SCALE GENOMIC DNA]</scope>
    <source>
        <strain evidence="3 4">ETA_A1</strain>
    </source>
</reference>
<evidence type="ECO:0000313" key="3">
    <source>
        <dbReference type="EMBL" id="QDU18383.1"/>
    </source>
</evidence>
<dbReference type="EMBL" id="CP036273">
    <property type="protein sequence ID" value="QDU18383.1"/>
    <property type="molecule type" value="Genomic_DNA"/>
</dbReference>
<feature type="domain" description="J" evidence="2">
    <location>
        <begin position="14"/>
        <end position="65"/>
    </location>
</feature>
<dbReference type="Gene3D" id="1.10.287.110">
    <property type="entry name" value="DnaJ domain"/>
    <property type="match status" value="1"/>
</dbReference>
<evidence type="ECO:0000259" key="2">
    <source>
        <dbReference type="PROSITE" id="PS50076"/>
    </source>
</evidence>
<dbReference type="SMART" id="SM00271">
    <property type="entry name" value="DnaJ"/>
    <property type="match status" value="1"/>
</dbReference>